<name>A0A4S8RCM8_9HELO</name>
<accession>A0A4S8RCM8</accession>
<organism evidence="1 2">
    <name type="scientific">Botrytis galanthina</name>
    <dbReference type="NCBI Taxonomy" id="278940"/>
    <lineage>
        <taxon>Eukaryota</taxon>
        <taxon>Fungi</taxon>
        <taxon>Dikarya</taxon>
        <taxon>Ascomycota</taxon>
        <taxon>Pezizomycotina</taxon>
        <taxon>Leotiomycetes</taxon>
        <taxon>Helotiales</taxon>
        <taxon>Sclerotiniaceae</taxon>
        <taxon>Botrytis</taxon>
    </lineage>
</organism>
<evidence type="ECO:0000313" key="1">
    <source>
        <dbReference type="EMBL" id="THV54255.1"/>
    </source>
</evidence>
<evidence type="ECO:0000313" key="2">
    <source>
        <dbReference type="Proteomes" id="UP000308671"/>
    </source>
</evidence>
<protein>
    <submittedName>
        <fullName evidence="1">Uncharacterized protein</fullName>
    </submittedName>
</protein>
<dbReference type="OrthoDB" id="3529445at2759"/>
<comment type="caution">
    <text evidence="1">The sequence shown here is derived from an EMBL/GenBank/DDBJ whole genome shotgun (WGS) entry which is preliminary data.</text>
</comment>
<dbReference type="EMBL" id="PQXL01000031">
    <property type="protein sequence ID" value="THV54255.1"/>
    <property type="molecule type" value="Genomic_DNA"/>
</dbReference>
<dbReference type="Proteomes" id="UP000308671">
    <property type="component" value="Unassembled WGS sequence"/>
</dbReference>
<dbReference type="AlphaFoldDB" id="A0A4S8RCM8"/>
<reference evidence="1 2" key="1">
    <citation type="submission" date="2017-12" db="EMBL/GenBank/DDBJ databases">
        <title>Comparative genomics of Botrytis spp.</title>
        <authorList>
            <person name="Valero-Jimenez C.A."/>
            <person name="Tapia P."/>
            <person name="Veloso J."/>
            <person name="Silva-Moreno E."/>
            <person name="Staats M."/>
            <person name="Valdes J.H."/>
            <person name="Van Kan J.A.L."/>
        </authorList>
    </citation>
    <scope>NUCLEOTIDE SEQUENCE [LARGE SCALE GENOMIC DNA]</scope>
    <source>
        <strain evidence="1 2">MUCL435</strain>
    </source>
</reference>
<sequence>MAQRTVNEIFETYGDAVRGINAIKVQLMGGKLFNEPRPPLITYLPNDVNRYWEIIEDIEEHLDLYKFNNTCKPRDFIKAMRWYYEGGKEEFELKAKDIYNPIAIYVPGSLAEIFRIKNDARMTFVVLTKRKRMIEGIDLWCESNTQRQKLDPNPRDDSKSQLDLYDERMKARDAKDLGTLYLILLYGLNTLIHSISSVKDSYKSAWNLKEINIRGQLEDLHIILSEKLTDLHKVCERCGVKQGSEESKEFKQIISRAFIKVLIHMEISDPSMYKDTITNYIRERKSLNYVSQMEDLYPEESQIYYTAWEPQFSRRMNAIMNGIRVVIAVLHNGRPLLGIS</sequence>
<gene>
    <name evidence="1" type="ORF">BGAL_0031g00290</name>
</gene>
<keyword evidence="2" id="KW-1185">Reference proteome</keyword>
<proteinExistence type="predicted"/>